<keyword evidence="2" id="KW-1185">Reference proteome</keyword>
<name>A0A2R8BXL3_9RHOB</name>
<sequence length="56" mass="5505">MTRKLTATIAGLLVVGLLAFDLAASEPLDPYAQPPVVALGSGAAASGAHCASLPTE</sequence>
<dbReference type="EMBL" id="ONZF01000006">
    <property type="protein sequence ID" value="SPJ24901.1"/>
    <property type="molecule type" value="Genomic_DNA"/>
</dbReference>
<dbReference type="Proteomes" id="UP000244912">
    <property type="component" value="Unassembled WGS sequence"/>
</dbReference>
<protein>
    <submittedName>
        <fullName evidence="1">Uncharacterized protein</fullName>
    </submittedName>
</protein>
<evidence type="ECO:0000313" key="1">
    <source>
        <dbReference type="EMBL" id="SPJ24901.1"/>
    </source>
</evidence>
<dbReference type="RefSeq" id="WP_181375798.1">
    <property type="nucleotide sequence ID" value="NZ_ONZF01000006.1"/>
</dbReference>
<organism evidence="1 2">
    <name type="scientific">Palleronia abyssalis</name>
    <dbReference type="NCBI Taxonomy" id="1501240"/>
    <lineage>
        <taxon>Bacteria</taxon>
        <taxon>Pseudomonadati</taxon>
        <taxon>Pseudomonadota</taxon>
        <taxon>Alphaproteobacteria</taxon>
        <taxon>Rhodobacterales</taxon>
        <taxon>Roseobacteraceae</taxon>
        <taxon>Palleronia</taxon>
    </lineage>
</organism>
<gene>
    <name evidence="1" type="ORF">PAA8504_02742</name>
</gene>
<evidence type="ECO:0000313" key="2">
    <source>
        <dbReference type="Proteomes" id="UP000244912"/>
    </source>
</evidence>
<proteinExistence type="predicted"/>
<accession>A0A2R8BXL3</accession>
<dbReference type="AlphaFoldDB" id="A0A2R8BXL3"/>
<reference evidence="1 2" key="1">
    <citation type="submission" date="2018-03" db="EMBL/GenBank/DDBJ databases">
        <authorList>
            <person name="Keele B.F."/>
        </authorList>
    </citation>
    <scope>NUCLEOTIDE SEQUENCE [LARGE SCALE GENOMIC DNA]</scope>
    <source>
        <strain evidence="1 2">CECT 8504</strain>
    </source>
</reference>